<reference evidence="2 3" key="1">
    <citation type="submission" date="2018-11" db="EMBL/GenBank/DDBJ databases">
        <authorList>
            <consortium name="Pathogen Informatics"/>
        </authorList>
    </citation>
    <scope>NUCLEOTIDE SEQUENCE [LARGE SCALE GENOMIC DNA]</scope>
</reference>
<evidence type="ECO:0000313" key="3">
    <source>
        <dbReference type="Proteomes" id="UP000050761"/>
    </source>
</evidence>
<feature type="region of interest" description="Disordered" evidence="1">
    <location>
        <begin position="102"/>
        <end position="188"/>
    </location>
</feature>
<reference evidence="4" key="2">
    <citation type="submission" date="2019-09" db="UniProtKB">
        <authorList>
            <consortium name="WormBaseParasite"/>
        </authorList>
    </citation>
    <scope>IDENTIFICATION</scope>
</reference>
<evidence type="ECO:0000313" key="2">
    <source>
        <dbReference type="EMBL" id="VDP13688.1"/>
    </source>
</evidence>
<dbReference type="PANTHER" id="PTHR48125:SF10">
    <property type="entry name" value="OS12G0136300 PROTEIN"/>
    <property type="match status" value="1"/>
</dbReference>
<dbReference type="AlphaFoldDB" id="A0A183GAG4"/>
<protein>
    <submittedName>
        <fullName evidence="4">CCHC-type domain-containing protein</fullName>
    </submittedName>
</protein>
<feature type="compositionally biased region" description="Low complexity" evidence="1">
    <location>
        <begin position="468"/>
        <end position="478"/>
    </location>
</feature>
<name>A0A183GAG4_HELPZ</name>
<keyword evidence="3" id="KW-1185">Reference proteome</keyword>
<accession>A0A183GAG4</accession>
<gene>
    <name evidence="2" type="ORF">HPBE_LOCUS19006</name>
</gene>
<feature type="compositionally biased region" description="Polar residues" evidence="1">
    <location>
        <begin position="37"/>
        <end position="51"/>
    </location>
</feature>
<evidence type="ECO:0000313" key="4">
    <source>
        <dbReference type="WBParaSite" id="HPBE_0001900701-mRNA-1"/>
    </source>
</evidence>
<dbReference type="PANTHER" id="PTHR48125">
    <property type="entry name" value="LP07818P1"/>
    <property type="match status" value="1"/>
</dbReference>
<evidence type="ECO:0000256" key="1">
    <source>
        <dbReference type="SAM" id="MobiDB-lite"/>
    </source>
</evidence>
<dbReference type="EMBL" id="UZAH01031067">
    <property type="protein sequence ID" value="VDP13688.1"/>
    <property type="molecule type" value="Genomic_DNA"/>
</dbReference>
<feature type="compositionally biased region" description="Low complexity" evidence="1">
    <location>
        <begin position="209"/>
        <end position="226"/>
    </location>
</feature>
<dbReference type="Proteomes" id="UP000050761">
    <property type="component" value="Unassembled WGS sequence"/>
</dbReference>
<feature type="region of interest" description="Disordered" evidence="1">
    <location>
        <begin position="462"/>
        <end position="560"/>
    </location>
</feature>
<feature type="region of interest" description="Disordered" evidence="1">
    <location>
        <begin position="1"/>
        <end position="83"/>
    </location>
</feature>
<feature type="region of interest" description="Disordered" evidence="1">
    <location>
        <begin position="693"/>
        <end position="743"/>
    </location>
</feature>
<proteinExistence type="predicted"/>
<sequence length="743" mass="83177">MPSRTRGQSRRGRGDCGSRQQQEPTARGGRGGQSRGTTPATRQVPSRSSYGPVTRRSSRLSQPRGSYSVVPVASSANSVSRSTAVLATAPITVAAPTAPQLHGSWAEQMEAETSIQSQQTRREADSQISPSLVSSAKKPRATSPTPVQKEDKAPAAPEPPVAPPREEPAQVGATGQETAREEPTSAADYPRYQELLALLQIRLNTGAPSDNSATAAQSSAASSSDARSTHQLTETGFRTVFDYINVNNLLRPSIAALKIPVKEVTPSRRADYKAVARIVELLRSMQELSTTTTQRFHNLGVLMTRADPLQFRYTVLMGWIHELVHSVALLNDYTYQLNHITVPRLLDWAEDRDYFRATLQLFRVTERTISGAIQFASAVVAHSYDSRGGSSSASAGAPRRRWCYHQRRRAIRGRLFATNLGDRFRIEETIQWWRENYSNALMVAVTDGYLRTHSVDQFLQEERRAREQQQQQAAPQPAVLATTPVQQTAASEKPPAEKPAPAPQRPSTSAVNQQPSTSAASQQPSTSAAGQHRQAQGQPQQQRPQDEPWPLNPYRGRSPIRLDEEARRYLPRTPPPHPPPSQRRSCAFCFDVDHYSSDCLRHPRLSEREKLALQFRYCSNCLKQHRGTCLRRTPCTMCKKEGHHRAFCVDNPRALPDISERPNAFYRRLAQRTFRPCPPDQQDVQKYDVPLNVAMAQRRRESRQRATPPDPPHAGRREASPHEEQEPPRQQEEDRDHDSEASW</sequence>
<feature type="region of interest" description="Disordered" evidence="1">
    <location>
        <begin position="208"/>
        <end position="229"/>
    </location>
</feature>
<accession>A0A3P8BWR2</accession>
<feature type="compositionally biased region" description="Low complexity" evidence="1">
    <location>
        <begin position="66"/>
        <end position="83"/>
    </location>
</feature>
<feature type="compositionally biased region" description="Low complexity" evidence="1">
    <location>
        <begin position="513"/>
        <end position="543"/>
    </location>
</feature>
<dbReference type="WBParaSite" id="HPBE_0001900701-mRNA-1">
    <property type="protein sequence ID" value="HPBE_0001900701-mRNA-1"/>
    <property type="gene ID" value="HPBE_0001900701"/>
</dbReference>
<feature type="compositionally biased region" description="Basic and acidic residues" evidence="1">
    <location>
        <begin position="713"/>
        <end position="743"/>
    </location>
</feature>
<organism evidence="3 4">
    <name type="scientific">Heligmosomoides polygyrus</name>
    <name type="common">Parasitic roundworm</name>
    <dbReference type="NCBI Taxonomy" id="6339"/>
    <lineage>
        <taxon>Eukaryota</taxon>
        <taxon>Metazoa</taxon>
        <taxon>Ecdysozoa</taxon>
        <taxon>Nematoda</taxon>
        <taxon>Chromadorea</taxon>
        <taxon>Rhabditida</taxon>
        <taxon>Rhabditina</taxon>
        <taxon>Rhabditomorpha</taxon>
        <taxon>Strongyloidea</taxon>
        <taxon>Heligmosomidae</taxon>
        <taxon>Heligmosomoides</taxon>
    </lineage>
</organism>
<dbReference type="OrthoDB" id="5910114at2759"/>